<reference evidence="1" key="1">
    <citation type="submission" date="2020-11" db="EMBL/GenBank/DDBJ databases">
        <authorList>
            <consortium name="DOE Joint Genome Institute"/>
            <person name="Ahrendt S."/>
            <person name="Riley R."/>
            <person name="Andreopoulos W."/>
            <person name="Labutti K."/>
            <person name="Pangilinan J."/>
            <person name="Ruiz-Duenas F.J."/>
            <person name="Barrasa J.M."/>
            <person name="Sanchez-Garcia M."/>
            <person name="Camarero S."/>
            <person name="Miyauchi S."/>
            <person name="Serrano A."/>
            <person name="Linde D."/>
            <person name="Babiker R."/>
            <person name="Drula E."/>
            <person name="Ayuso-Fernandez I."/>
            <person name="Pacheco R."/>
            <person name="Padilla G."/>
            <person name="Ferreira P."/>
            <person name="Barriuso J."/>
            <person name="Kellner H."/>
            <person name="Castanera R."/>
            <person name="Alfaro M."/>
            <person name="Ramirez L."/>
            <person name="Pisabarro A.G."/>
            <person name="Kuo A."/>
            <person name="Tritt A."/>
            <person name="Lipzen A."/>
            <person name="He G."/>
            <person name="Yan M."/>
            <person name="Ng V."/>
            <person name="Cullen D."/>
            <person name="Martin F."/>
            <person name="Rosso M.-N."/>
            <person name="Henrissat B."/>
            <person name="Hibbett D."/>
            <person name="Martinez A.T."/>
            <person name="Grigoriev I.V."/>
        </authorList>
    </citation>
    <scope>NUCLEOTIDE SEQUENCE</scope>
    <source>
        <strain evidence="1">MF-IS2</strain>
    </source>
</reference>
<dbReference type="SUPFAM" id="SSF74650">
    <property type="entry name" value="Galactose mutarotase-like"/>
    <property type="match status" value="1"/>
</dbReference>
<dbReference type="GO" id="GO:0030246">
    <property type="term" value="F:carbohydrate binding"/>
    <property type="evidence" value="ECO:0007669"/>
    <property type="project" value="InterPro"/>
</dbReference>
<dbReference type="Proteomes" id="UP000807342">
    <property type="component" value="Unassembled WGS sequence"/>
</dbReference>
<evidence type="ECO:0000313" key="1">
    <source>
        <dbReference type="EMBL" id="KAF9442065.1"/>
    </source>
</evidence>
<dbReference type="GO" id="GO:0033499">
    <property type="term" value="P:galactose catabolic process via UDP-galactose, Leloir pathway"/>
    <property type="evidence" value="ECO:0007669"/>
    <property type="project" value="TreeGrafter"/>
</dbReference>
<protein>
    <submittedName>
        <fullName evidence="1">Galactose mutarotase-like protein</fullName>
    </submittedName>
</protein>
<comment type="caution">
    <text evidence="1">The sequence shown here is derived from an EMBL/GenBank/DDBJ whole genome shotgun (WGS) entry which is preliminary data.</text>
</comment>
<dbReference type="EMBL" id="MU151714">
    <property type="protein sequence ID" value="KAF9442065.1"/>
    <property type="molecule type" value="Genomic_DNA"/>
</dbReference>
<dbReference type="Gene3D" id="2.70.98.10">
    <property type="match status" value="1"/>
</dbReference>
<dbReference type="InterPro" id="IPR008183">
    <property type="entry name" value="Aldose_1/G6P_1-epimerase"/>
</dbReference>
<dbReference type="OrthoDB" id="274691at2759"/>
<organism evidence="1 2">
    <name type="scientific">Macrolepiota fuliginosa MF-IS2</name>
    <dbReference type="NCBI Taxonomy" id="1400762"/>
    <lineage>
        <taxon>Eukaryota</taxon>
        <taxon>Fungi</taxon>
        <taxon>Dikarya</taxon>
        <taxon>Basidiomycota</taxon>
        <taxon>Agaricomycotina</taxon>
        <taxon>Agaricomycetes</taxon>
        <taxon>Agaricomycetidae</taxon>
        <taxon>Agaricales</taxon>
        <taxon>Agaricineae</taxon>
        <taxon>Agaricaceae</taxon>
        <taxon>Macrolepiota</taxon>
    </lineage>
</organism>
<dbReference type="PANTHER" id="PTHR10091:SF6">
    <property type="entry name" value="1-EPIMERASE, PUTATIVE (AFU_ORTHOLOGUE AFUA_3G13240)-RELATED"/>
    <property type="match status" value="1"/>
</dbReference>
<dbReference type="Pfam" id="PF01263">
    <property type="entry name" value="Aldose_epim"/>
    <property type="match status" value="1"/>
</dbReference>
<keyword evidence="2" id="KW-1185">Reference proteome</keyword>
<sequence>PFNLTEINAPDGSISVKFVSLGATLTELWVKDKNGQARDVALGYDDNSKLLTDPDHPVFNPVVGRYANHIKNGTFSIPITKDAQAAGPGVYQVPTNDHNSEVTLHSGPYDWDCRNFILFSHTPSSATHKFVDDLGGGFPGSVVTYVTHAASNSGVFKTGIRAYATEQTPIMLTQHVYWNLDAFQDNVNDIPDHHLQLDALPPPPLEGEFVPLTGVLLLLKGILSTSFGLMLAISNARN</sequence>
<proteinExistence type="predicted"/>
<gene>
    <name evidence="1" type="ORF">P691DRAFT_682319</name>
</gene>
<dbReference type="GO" id="GO:0006006">
    <property type="term" value="P:glucose metabolic process"/>
    <property type="evidence" value="ECO:0007669"/>
    <property type="project" value="TreeGrafter"/>
</dbReference>
<name>A0A9P5X136_9AGAR</name>
<accession>A0A9P5X136</accession>
<dbReference type="InterPro" id="IPR011013">
    <property type="entry name" value="Gal_mutarotase_sf_dom"/>
</dbReference>
<evidence type="ECO:0000313" key="2">
    <source>
        <dbReference type="Proteomes" id="UP000807342"/>
    </source>
</evidence>
<dbReference type="PANTHER" id="PTHR10091">
    <property type="entry name" value="ALDOSE-1-EPIMERASE"/>
    <property type="match status" value="1"/>
</dbReference>
<dbReference type="InterPro" id="IPR014718">
    <property type="entry name" value="GH-type_carb-bd"/>
</dbReference>
<feature type="non-terminal residue" evidence="1">
    <location>
        <position position="1"/>
    </location>
</feature>
<dbReference type="AlphaFoldDB" id="A0A9P5X136"/>
<dbReference type="GO" id="GO:0004034">
    <property type="term" value="F:aldose 1-epimerase activity"/>
    <property type="evidence" value="ECO:0007669"/>
    <property type="project" value="TreeGrafter"/>
</dbReference>